<dbReference type="AlphaFoldDB" id="A0A3L7AQB8"/>
<proteinExistence type="predicted"/>
<name>A0A3L7AQB8_9MICO</name>
<keyword evidence="2" id="KW-1185">Reference proteome</keyword>
<sequence length="115" mass="12266">MTGDVRADTGERNLIGRTTVTGRALQHLAVGLVRDAARVTAQDVSVSFSDEAGALKATVTVPVALGQRPGDTLITRAEALREAVIRGLESLAGRTVSVVDIRYSGVREVRERRVL</sequence>
<accession>A0A3L7AQB8</accession>
<organism evidence="1 2">
    <name type="scientific">Mycetocola lacteus</name>
    <dbReference type="NCBI Taxonomy" id="76637"/>
    <lineage>
        <taxon>Bacteria</taxon>
        <taxon>Bacillati</taxon>
        <taxon>Actinomycetota</taxon>
        <taxon>Actinomycetes</taxon>
        <taxon>Micrococcales</taxon>
        <taxon>Microbacteriaceae</taxon>
        <taxon>Mycetocola</taxon>
    </lineage>
</organism>
<evidence type="ECO:0000313" key="1">
    <source>
        <dbReference type="EMBL" id="RLP82304.1"/>
    </source>
</evidence>
<reference evidence="1 2" key="1">
    <citation type="submission" date="2018-10" db="EMBL/GenBank/DDBJ databases">
        <authorList>
            <person name="Li J."/>
        </authorList>
    </citation>
    <scope>NUCLEOTIDE SEQUENCE [LARGE SCALE GENOMIC DNA]</scope>
    <source>
        <strain evidence="1 2">JCM 11654</strain>
    </source>
</reference>
<evidence type="ECO:0008006" key="3">
    <source>
        <dbReference type="Google" id="ProtNLM"/>
    </source>
</evidence>
<dbReference type="Proteomes" id="UP000269438">
    <property type="component" value="Unassembled WGS sequence"/>
</dbReference>
<evidence type="ECO:0000313" key="2">
    <source>
        <dbReference type="Proteomes" id="UP000269438"/>
    </source>
</evidence>
<gene>
    <name evidence="1" type="ORF">D9V34_10975</name>
</gene>
<dbReference type="OrthoDB" id="5081497at2"/>
<comment type="caution">
    <text evidence="1">The sequence shown here is derived from an EMBL/GenBank/DDBJ whole genome shotgun (WGS) entry which is preliminary data.</text>
</comment>
<protein>
    <recommendedName>
        <fullName evidence="3">Asp23/Gls24 family envelope stress response protein</fullName>
    </recommendedName>
</protein>
<dbReference type="RefSeq" id="WP_121688836.1">
    <property type="nucleotide sequence ID" value="NZ_RCUY01000009.1"/>
</dbReference>
<dbReference type="EMBL" id="RCUY01000009">
    <property type="protein sequence ID" value="RLP82304.1"/>
    <property type="molecule type" value="Genomic_DNA"/>
</dbReference>